<keyword evidence="2" id="KW-0547">Nucleotide-binding</keyword>
<dbReference type="GO" id="GO:0016887">
    <property type="term" value="F:ATP hydrolysis activity"/>
    <property type="evidence" value="ECO:0007669"/>
    <property type="project" value="InterPro"/>
</dbReference>
<accession>A0A4T0FTP1</accession>
<dbReference type="OrthoDB" id="548867at2759"/>
<dbReference type="Proteomes" id="UP000310189">
    <property type="component" value="Unassembled WGS sequence"/>
</dbReference>
<dbReference type="PANTHER" id="PTHR12169:SF6">
    <property type="entry name" value="AFG1-LIKE ATPASE"/>
    <property type="match status" value="1"/>
</dbReference>
<dbReference type="InterPro" id="IPR005654">
    <property type="entry name" value="ATPase_AFG1-like"/>
</dbReference>
<reference evidence="4 5" key="1">
    <citation type="submission" date="2019-03" db="EMBL/GenBank/DDBJ databases">
        <title>Sequencing 23 genomes of Wallemia ichthyophaga.</title>
        <authorList>
            <person name="Gostincar C."/>
        </authorList>
    </citation>
    <scope>NUCLEOTIDE SEQUENCE [LARGE SCALE GENOMIC DNA]</scope>
    <source>
        <strain evidence="4 5">EXF-5753</strain>
    </source>
</reference>
<dbReference type="GO" id="GO:0005739">
    <property type="term" value="C:mitochondrion"/>
    <property type="evidence" value="ECO:0007669"/>
    <property type="project" value="TreeGrafter"/>
</dbReference>
<dbReference type="Gene3D" id="3.40.50.300">
    <property type="entry name" value="P-loop containing nucleotide triphosphate hydrolases"/>
    <property type="match status" value="1"/>
</dbReference>
<comment type="caution">
    <text evidence="4">The sequence shown here is derived from an EMBL/GenBank/DDBJ whole genome shotgun (WGS) entry which is preliminary data.</text>
</comment>
<protein>
    <recommendedName>
        <fullName evidence="6">AAA+ ATPase domain-containing protein</fullName>
    </recommendedName>
</protein>
<organism evidence="4 5">
    <name type="scientific">Wallemia hederae</name>
    <dbReference type="NCBI Taxonomy" id="1540922"/>
    <lineage>
        <taxon>Eukaryota</taxon>
        <taxon>Fungi</taxon>
        <taxon>Dikarya</taxon>
        <taxon>Basidiomycota</taxon>
        <taxon>Wallemiomycotina</taxon>
        <taxon>Wallemiomycetes</taxon>
        <taxon>Wallemiales</taxon>
        <taxon>Wallemiaceae</taxon>
        <taxon>Wallemia</taxon>
    </lineage>
</organism>
<dbReference type="Pfam" id="PF03969">
    <property type="entry name" value="AFG1_ATPase"/>
    <property type="match status" value="1"/>
</dbReference>
<dbReference type="EMBL" id="SPNW01000012">
    <property type="protein sequence ID" value="TIA91405.1"/>
    <property type="molecule type" value="Genomic_DNA"/>
</dbReference>
<sequence length="494" mass="55707">MIRLSMIRTLARSAYGYGSSRAVVYSRPITRSCVREQSTLSAEQTDDGYAGKDEEKMVPDTAHSPIEKYKQLIQTGVLNPDGHQLRIINKLNELNEELVTYEPRSLVELDKRISVSSEQLPWWKKIVGGRSQALIDAERDQALKDKRSKIPKGLYLYGDVGTGKSMLMDLFHSTVPLKFQSVAQRWHFHAFMQGVHKRIHQARSRGSQDALDDVIKEIAHECTILSFDEFQVVDIVDAMILRRLLDGLIDKGVVCVMTSNRHPDQLYLNGIQRESFLPCIDLLKTSFEVVDLNSGTDYRKLPRALNKVYFSPNDAENRAEFDKIWNAVTADVDVSQRQLEVWGRKLSVPMCGADNARFTFAELCGKPLSAADYLEIVHNFNTIFIDDIPRLSLNVKDQARRLITFIDAAYESKTRLFLLSETPIENIFADESQNAGEITDVMRSAMDDLGLDANTVGASSMFTGQEEVFAFARAVSRLSEMSSRQYAELSAGGK</sequence>
<dbReference type="PANTHER" id="PTHR12169">
    <property type="entry name" value="ATPASE N2B"/>
    <property type="match status" value="1"/>
</dbReference>
<dbReference type="SUPFAM" id="SSF52540">
    <property type="entry name" value="P-loop containing nucleoside triphosphate hydrolases"/>
    <property type="match status" value="1"/>
</dbReference>
<evidence type="ECO:0008006" key="6">
    <source>
        <dbReference type="Google" id="ProtNLM"/>
    </source>
</evidence>
<evidence type="ECO:0000256" key="2">
    <source>
        <dbReference type="ARBA" id="ARBA00022741"/>
    </source>
</evidence>
<evidence type="ECO:0000256" key="1">
    <source>
        <dbReference type="ARBA" id="ARBA00010322"/>
    </source>
</evidence>
<evidence type="ECO:0000313" key="5">
    <source>
        <dbReference type="Proteomes" id="UP000310189"/>
    </source>
</evidence>
<dbReference type="InterPro" id="IPR027417">
    <property type="entry name" value="P-loop_NTPase"/>
</dbReference>
<gene>
    <name evidence="4" type="ORF">E3P99_01064</name>
</gene>
<dbReference type="AlphaFoldDB" id="A0A4T0FTP1"/>
<evidence type="ECO:0000256" key="3">
    <source>
        <dbReference type="ARBA" id="ARBA00022840"/>
    </source>
</evidence>
<dbReference type="NCBIfam" id="NF040713">
    <property type="entry name" value="ZapE"/>
    <property type="match status" value="1"/>
</dbReference>
<proteinExistence type="inferred from homology"/>
<name>A0A4T0FTP1_9BASI</name>
<keyword evidence="3" id="KW-0067">ATP-binding</keyword>
<evidence type="ECO:0000313" key="4">
    <source>
        <dbReference type="EMBL" id="TIA91405.1"/>
    </source>
</evidence>
<keyword evidence="5" id="KW-1185">Reference proteome</keyword>
<comment type="similarity">
    <text evidence="1">Belongs to the AFG1 ATPase family.</text>
</comment>
<dbReference type="GO" id="GO:0005524">
    <property type="term" value="F:ATP binding"/>
    <property type="evidence" value="ECO:0007669"/>
    <property type="project" value="UniProtKB-KW"/>
</dbReference>
<dbReference type="GO" id="GO:0006515">
    <property type="term" value="P:protein quality control for misfolded or incompletely synthesized proteins"/>
    <property type="evidence" value="ECO:0007669"/>
    <property type="project" value="TreeGrafter"/>
</dbReference>